<keyword evidence="3" id="KW-1185">Reference proteome</keyword>
<comment type="caution">
    <text evidence="2">The sequence shown here is derived from an EMBL/GenBank/DDBJ whole genome shotgun (WGS) entry which is preliminary data.</text>
</comment>
<reference evidence="2 3" key="1">
    <citation type="submission" date="2024-05" db="EMBL/GenBank/DDBJ databases">
        <title>Genome sequencing and assembly of Indian major carp, Cirrhinus mrigala (Hamilton, 1822).</title>
        <authorList>
            <person name="Mohindra V."/>
            <person name="Chowdhury L.M."/>
            <person name="Lal K."/>
            <person name="Jena J.K."/>
        </authorList>
    </citation>
    <scope>NUCLEOTIDE SEQUENCE [LARGE SCALE GENOMIC DNA]</scope>
    <source>
        <strain evidence="2">CM1030</strain>
        <tissue evidence="2">Blood</tissue>
    </source>
</reference>
<feature type="non-terminal residue" evidence="2">
    <location>
        <position position="365"/>
    </location>
</feature>
<accession>A0ABD0RI76</accession>
<dbReference type="Proteomes" id="UP001529510">
    <property type="component" value="Unassembled WGS sequence"/>
</dbReference>
<dbReference type="AlphaFoldDB" id="A0ABD0RI76"/>
<name>A0ABD0RI76_CIRMR</name>
<protein>
    <submittedName>
        <fullName evidence="2">Uncharacterized protein</fullName>
    </submittedName>
</protein>
<evidence type="ECO:0000313" key="2">
    <source>
        <dbReference type="EMBL" id="KAL0197785.1"/>
    </source>
</evidence>
<feature type="compositionally biased region" description="Low complexity" evidence="1">
    <location>
        <begin position="344"/>
        <end position="353"/>
    </location>
</feature>
<feature type="region of interest" description="Disordered" evidence="1">
    <location>
        <begin position="44"/>
        <end position="87"/>
    </location>
</feature>
<sequence length="365" mass="38139">MAVYVCLALANFPNYLNPACKAPGFHRLRGVDTGEKSPVTVCSQEDLTCSTPDPEPSPPSPRGAEHKPEPTNDGEPEPTVTDEPSHLGTTEAMQNVRPGARAGYHAHHEGGPTSAYCTTAEGGPIVDLGKWKAEGDLLPPPSSEPSVSLAPEFSLEGTPISPSSPERAHVSKFSPERGSVPKSSQERTSVPKGSPESPEAHKCPLSRPPLPLPPLSSSSHSAHPQPTICAVGSLQICQSLSTSWLVGSPVLIPKSRTPPRPVDPAAPSWSLLSAVARHSNGSTGLPHPSGSTLVCRRPPYTSGLHCSHCTSSLRLHLGLSSTTLHLGTPLLPLRLVPLAPSGSSIPSAPPWSSVTPPQPFGFTPP</sequence>
<gene>
    <name evidence="2" type="ORF">M9458_006325</name>
</gene>
<evidence type="ECO:0000256" key="1">
    <source>
        <dbReference type="SAM" id="MobiDB-lite"/>
    </source>
</evidence>
<evidence type="ECO:0000313" key="3">
    <source>
        <dbReference type="Proteomes" id="UP001529510"/>
    </source>
</evidence>
<feature type="region of interest" description="Disordered" evidence="1">
    <location>
        <begin position="132"/>
        <end position="224"/>
    </location>
</feature>
<dbReference type="EMBL" id="JAMKFB020000003">
    <property type="protein sequence ID" value="KAL0197785.1"/>
    <property type="molecule type" value="Genomic_DNA"/>
</dbReference>
<feature type="compositionally biased region" description="Pro residues" evidence="1">
    <location>
        <begin position="356"/>
        <end position="365"/>
    </location>
</feature>
<feature type="region of interest" description="Disordered" evidence="1">
    <location>
        <begin position="344"/>
        <end position="365"/>
    </location>
</feature>
<proteinExistence type="predicted"/>
<organism evidence="2 3">
    <name type="scientific">Cirrhinus mrigala</name>
    <name type="common">Mrigala</name>
    <dbReference type="NCBI Taxonomy" id="683832"/>
    <lineage>
        <taxon>Eukaryota</taxon>
        <taxon>Metazoa</taxon>
        <taxon>Chordata</taxon>
        <taxon>Craniata</taxon>
        <taxon>Vertebrata</taxon>
        <taxon>Euteleostomi</taxon>
        <taxon>Actinopterygii</taxon>
        <taxon>Neopterygii</taxon>
        <taxon>Teleostei</taxon>
        <taxon>Ostariophysi</taxon>
        <taxon>Cypriniformes</taxon>
        <taxon>Cyprinidae</taxon>
        <taxon>Labeoninae</taxon>
        <taxon>Labeonini</taxon>
        <taxon>Cirrhinus</taxon>
    </lineage>
</organism>